<gene>
    <name evidence="4" type="ordered locus">MSB_A0414</name>
</gene>
<dbReference type="eggNOG" id="ENOG5030NCM">
    <property type="taxonomic scope" value="Bacteria"/>
</dbReference>
<feature type="region of interest" description="Disordered" evidence="1">
    <location>
        <begin position="271"/>
        <end position="324"/>
    </location>
</feature>
<evidence type="ECO:0000313" key="4">
    <source>
        <dbReference type="EMBL" id="ADR24274.1"/>
    </source>
</evidence>
<feature type="transmembrane region" description="Helical" evidence="2">
    <location>
        <begin position="361"/>
        <end position="384"/>
    </location>
</feature>
<evidence type="ECO:0008006" key="6">
    <source>
        <dbReference type="Google" id="ProtNLM"/>
    </source>
</evidence>
<feature type="compositionally biased region" description="Polar residues" evidence="1">
    <location>
        <begin position="301"/>
        <end position="319"/>
    </location>
</feature>
<sequence>MKKLLVLLSGSVVFSLSFLPFCFANFANSSNNLILKQKTNNEDETDLTKLLYNAYVSIINDGSKSIKDLVLEAIKEKYNFLDFSSLDIEVGKDKYGQNSTYALVKPKTNSSKYKKIEEIKYYVKRNLSLESKTTTNLENIPINTDTEIIKKFKEKIDISSFDEKSFFITAITEDSAIVNAKENNDDFYGKVQLKFNAKKKTLESVFYNFKLELKQKLSEDDIIKFIKIKKPKLNNEKLTAQIDLSKNAAIISVEKSNKNYQGSATLLFSLSEDKQSIPPKTPNNKPEKSELIQPKNELKSESNSILPKLDSNSKISTPSAPIIDKSPNKFEIKKPILTIPNNTMNKSDSKTNKSSGSKTGVIVGSTLGVGSIAAAGAAGSWFYFKKRQ</sequence>
<dbReference type="Proteomes" id="UP000008712">
    <property type="component" value="Chromosome"/>
</dbReference>
<organism evidence="4 5">
    <name type="scientific">Mycoplasma leachii (strain DSM 21131 / NCTC 10133 / N29 / PG50)</name>
    <dbReference type="NCBI Taxonomy" id="880447"/>
    <lineage>
        <taxon>Bacteria</taxon>
        <taxon>Bacillati</taxon>
        <taxon>Mycoplasmatota</taxon>
        <taxon>Mollicutes</taxon>
        <taxon>Mycoplasmataceae</taxon>
        <taxon>Mycoplasma</taxon>
    </lineage>
</organism>
<dbReference type="EMBL" id="CP002108">
    <property type="protein sequence ID" value="ADR24274.1"/>
    <property type="molecule type" value="Genomic_DNA"/>
</dbReference>
<keyword evidence="2" id="KW-0472">Membrane</keyword>
<dbReference type="AlphaFoldDB" id="E4PU29"/>
<reference evidence="5" key="1">
    <citation type="submission" date="2010-07" db="EMBL/GenBank/DDBJ databases">
        <title>Genome sequence of Mycoplasma leachii PG50 MU clone A8.</title>
        <authorList>
            <person name="Wise K."/>
            <person name="Calcutt M.J."/>
            <person name="Foecking M.F."/>
            <person name="Madupu R."/>
            <person name="DeBoy R.T."/>
            <person name="Roske K."/>
            <person name="Martin T.R."/>
            <person name="Hvinden M.L."/>
            <person name="Durkin A.S."/>
            <person name="Glass J."/>
            <person name="Methe B.A."/>
        </authorList>
    </citation>
    <scope>NUCLEOTIDE SEQUENCE [LARGE SCALE GENOMIC DNA]</scope>
    <source>
        <strain evidence="5">DSM 21131 / NCTC 10133 / N29 / PG50</strain>
    </source>
</reference>
<reference evidence="4 5" key="2">
    <citation type="journal article" date="2012" name="J. Bacteriol.">
        <title>Complete Genome Sequences of Mycoplasma leachii Strain PG50T and the Pathogenic Mycoplasma mycoides subsp. mycoides Small Colony Biotype Strain Gladysdale.</title>
        <authorList>
            <person name="Wise K.S."/>
            <person name="Calcutt M.J."/>
            <person name="Foecking M.F."/>
            <person name="Madupu R."/>
            <person name="Deboy R.T."/>
            <person name="Roske K."/>
            <person name="Hvinden M.L."/>
            <person name="Martin T.R."/>
            <person name="Durkin A.S."/>
            <person name="Glass J.I."/>
            <person name="Methe B.A."/>
        </authorList>
    </citation>
    <scope>NUCLEOTIDE SEQUENCE [LARGE SCALE GENOMIC DNA]</scope>
    <source>
        <strain evidence="5">DSM 21131 / NCTC 10133 / N29 / PG50</strain>
    </source>
</reference>
<keyword evidence="3" id="KW-0732">Signal</keyword>
<feature type="compositionally biased region" description="Basic and acidic residues" evidence="1">
    <location>
        <begin position="285"/>
        <end position="300"/>
    </location>
</feature>
<feature type="signal peptide" evidence="3">
    <location>
        <begin position="1"/>
        <end position="24"/>
    </location>
</feature>
<keyword evidence="5" id="KW-1185">Reference proteome</keyword>
<name>E4PU29_MYCLG</name>
<keyword evidence="2" id="KW-1133">Transmembrane helix</keyword>
<protein>
    <recommendedName>
        <fullName evidence="6">Lipoprotein</fullName>
    </recommendedName>
</protein>
<evidence type="ECO:0000256" key="3">
    <source>
        <dbReference type="SAM" id="SignalP"/>
    </source>
</evidence>
<accession>E4PU29</accession>
<feature type="compositionally biased region" description="Low complexity" evidence="1">
    <location>
        <begin position="341"/>
        <end position="359"/>
    </location>
</feature>
<evidence type="ECO:0000313" key="5">
    <source>
        <dbReference type="Proteomes" id="UP000008712"/>
    </source>
</evidence>
<dbReference type="RefSeq" id="WP_013447714.1">
    <property type="nucleotide sequence ID" value="NC_014751.1"/>
</dbReference>
<dbReference type="KEGG" id="mlc:MSB_A0414"/>
<proteinExistence type="predicted"/>
<evidence type="ECO:0000256" key="1">
    <source>
        <dbReference type="SAM" id="MobiDB-lite"/>
    </source>
</evidence>
<keyword evidence="2" id="KW-0812">Transmembrane</keyword>
<feature type="chain" id="PRO_5003187368" description="Lipoprotein" evidence="3">
    <location>
        <begin position="25"/>
        <end position="388"/>
    </location>
</feature>
<evidence type="ECO:0000256" key="2">
    <source>
        <dbReference type="SAM" id="Phobius"/>
    </source>
</evidence>
<feature type="region of interest" description="Disordered" evidence="1">
    <location>
        <begin position="337"/>
        <end position="359"/>
    </location>
</feature>
<dbReference type="HOGENOM" id="CLU_053127_0_0_14"/>